<dbReference type="EMBL" id="VIEB01000370">
    <property type="protein sequence ID" value="TQD93344.1"/>
    <property type="molecule type" value="Genomic_DNA"/>
</dbReference>
<proteinExistence type="predicted"/>
<evidence type="ECO:0000313" key="2">
    <source>
        <dbReference type="Proteomes" id="UP000315295"/>
    </source>
</evidence>
<dbReference type="Proteomes" id="UP000315295">
    <property type="component" value="Unassembled WGS sequence"/>
</dbReference>
<keyword evidence="2" id="KW-1185">Reference proteome</keyword>
<organism evidence="1 2">
    <name type="scientific">Malus baccata</name>
    <name type="common">Siberian crab apple</name>
    <name type="synonym">Pyrus baccata</name>
    <dbReference type="NCBI Taxonomy" id="106549"/>
    <lineage>
        <taxon>Eukaryota</taxon>
        <taxon>Viridiplantae</taxon>
        <taxon>Streptophyta</taxon>
        <taxon>Embryophyta</taxon>
        <taxon>Tracheophyta</taxon>
        <taxon>Spermatophyta</taxon>
        <taxon>Magnoliopsida</taxon>
        <taxon>eudicotyledons</taxon>
        <taxon>Gunneridae</taxon>
        <taxon>Pentapetalae</taxon>
        <taxon>rosids</taxon>
        <taxon>fabids</taxon>
        <taxon>Rosales</taxon>
        <taxon>Rosaceae</taxon>
        <taxon>Amygdaloideae</taxon>
        <taxon>Maleae</taxon>
        <taxon>Malus</taxon>
    </lineage>
</organism>
<protein>
    <submittedName>
        <fullName evidence="1">Uncharacterized protein</fullName>
    </submittedName>
</protein>
<dbReference type="AlphaFoldDB" id="A0A540M3M4"/>
<reference evidence="1 2" key="1">
    <citation type="journal article" date="2019" name="G3 (Bethesda)">
        <title>Sequencing of a Wild Apple (Malus baccata) Genome Unravels the Differences Between Cultivated and Wild Apple Species Regarding Disease Resistance and Cold Tolerance.</title>
        <authorList>
            <person name="Chen X."/>
        </authorList>
    </citation>
    <scope>NUCLEOTIDE SEQUENCE [LARGE SCALE GENOMIC DNA]</scope>
    <source>
        <strain evidence="2">cv. Shandingzi</strain>
        <tissue evidence="1">Leaves</tissue>
    </source>
</reference>
<comment type="caution">
    <text evidence="1">The sequence shown here is derived from an EMBL/GenBank/DDBJ whole genome shotgun (WGS) entry which is preliminary data.</text>
</comment>
<name>A0A540M3M4_MALBA</name>
<evidence type="ECO:0000313" key="1">
    <source>
        <dbReference type="EMBL" id="TQD93344.1"/>
    </source>
</evidence>
<sequence>MKRNLGYGFLMLKQRMRAAACARHFASRVPTLTLPQLPTLPQQPVRCITSFTCTALFSYSIEAHVHTTLSHTVFNGRLHGKAMSIFKLSNIKDIMQWKSDSVHFISDNFLSIHFSVQSSEHGFLFFTERVECSLKNYLGRFPNKFELQNPTAIIPEIRHIVKGVLEIFSKYSYDKKDFRHIHFENLYWTGRKVVGVMFRKDPSAKDSSDLDALKATLTEMFVGTLPVCLEELLTQIDQKSLPLKYMLDNHYSQMGSEERISYRTYVVRNILEGSVRLANKTNLENYWNNNPICHRVQAVPWKTSLGGTYGSGSNTSRWNRQQEDPIQYLIMARNLGEQNSHYLTASQIDNDVIVHYSGHADAILVCIYALHPHLNFVKCRRA</sequence>
<gene>
    <name evidence="1" type="ORF">C1H46_021013</name>
</gene>
<accession>A0A540M3M4</accession>